<evidence type="ECO:0000313" key="1">
    <source>
        <dbReference type="EMBL" id="MEQ2250096.1"/>
    </source>
</evidence>
<dbReference type="EMBL" id="JAHRIQ010088404">
    <property type="protein sequence ID" value="MEQ2250096.1"/>
    <property type="molecule type" value="Genomic_DNA"/>
</dbReference>
<gene>
    <name evidence="1" type="ORF">ILYODFUR_036302</name>
</gene>
<dbReference type="Proteomes" id="UP001482620">
    <property type="component" value="Unassembled WGS sequence"/>
</dbReference>
<reference evidence="1 2" key="1">
    <citation type="submission" date="2021-06" db="EMBL/GenBank/DDBJ databases">
        <authorList>
            <person name="Palmer J.M."/>
        </authorList>
    </citation>
    <scope>NUCLEOTIDE SEQUENCE [LARGE SCALE GENOMIC DNA]</scope>
    <source>
        <strain evidence="2">if_2019</strain>
        <tissue evidence="1">Muscle</tissue>
    </source>
</reference>
<proteinExistence type="predicted"/>
<comment type="caution">
    <text evidence="1">The sequence shown here is derived from an EMBL/GenBank/DDBJ whole genome shotgun (WGS) entry which is preliminary data.</text>
</comment>
<keyword evidence="2" id="KW-1185">Reference proteome</keyword>
<name>A0ABV0UY82_9TELE</name>
<sequence>RQRKRVEGVEVSKKADQLNLLTGASHLRLLFPFRELRLNQLILLWFYAAHIRLPIKFGHKFEKHRATKNNQEPMDVFC</sequence>
<feature type="non-terminal residue" evidence="1">
    <location>
        <position position="1"/>
    </location>
</feature>
<evidence type="ECO:0000313" key="2">
    <source>
        <dbReference type="Proteomes" id="UP001482620"/>
    </source>
</evidence>
<organism evidence="1 2">
    <name type="scientific">Ilyodon furcidens</name>
    <name type="common">goldbreast splitfin</name>
    <dbReference type="NCBI Taxonomy" id="33524"/>
    <lineage>
        <taxon>Eukaryota</taxon>
        <taxon>Metazoa</taxon>
        <taxon>Chordata</taxon>
        <taxon>Craniata</taxon>
        <taxon>Vertebrata</taxon>
        <taxon>Euteleostomi</taxon>
        <taxon>Actinopterygii</taxon>
        <taxon>Neopterygii</taxon>
        <taxon>Teleostei</taxon>
        <taxon>Neoteleostei</taxon>
        <taxon>Acanthomorphata</taxon>
        <taxon>Ovalentaria</taxon>
        <taxon>Atherinomorphae</taxon>
        <taxon>Cyprinodontiformes</taxon>
        <taxon>Goodeidae</taxon>
        <taxon>Ilyodon</taxon>
    </lineage>
</organism>
<protein>
    <submittedName>
        <fullName evidence="1">Uncharacterized protein</fullName>
    </submittedName>
</protein>
<accession>A0ABV0UY82</accession>